<proteinExistence type="predicted"/>
<protein>
    <recommendedName>
        <fullName evidence="3">Lipoprotein</fullName>
    </recommendedName>
</protein>
<organism evidence="1 2">
    <name type="scientific">Terrisporobacter hibernicus</name>
    <dbReference type="NCBI Taxonomy" id="2813371"/>
    <lineage>
        <taxon>Bacteria</taxon>
        <taxon>Bacillati</taxon>
        <taxon>Bacillota</taxon>
        <taxon>Clostridia</taxon>
        <taxon>Peptostreptococcales</taxon>
        <taxon>Peptostreptococcaceae</taxon>
        <taxon>Terrisporobacter</taxon>
    </lineage>
</organism>
<dbReference type="Proteomes" id="UP001198983">
    <property type="component" value="Chromosome"/>
</dbReference>
<gene>
    <name evidence="1" type="ORF">JW646_01330</name>
</gene>
<evidence type="ECO:0000313" key="2">
    <source>
        <dbReference type="Proteomes" id="UP001198983"/>
    </source>
</evidence>
<reference evidence="1 2" key="1">
    <citation type="journal article" date="2023" name="Int. J. Syst. Evol. Microbiol.">
        <title>Terrisporobacter hibernicus sp. nov., isolated from bovine faeces in Northern Ireland.</title>
        <authorList>
            <person name="Mitchell M."/>
            <person name="Nguyen S.V."/>
            <person name="Connor M."/>
            <person name="Fairley D.J."/>
            <person name="Donoghue O."/>
            <person name="Marshall H."/>
            <person name="Koolman L."/>
            <person name="McMullan G."/>
            <person name="Schaffer K.E."/>
            <person name="McGrath J.W."/>
            <person name="Fanning S."/>
        </authorList>
    </citation>
    <scope>NUCLEOTIDE SEQUENCE [LARGE SCALE GENOMIC DNA]</scope>
    <source>
        <strain evidence="1 2">MCA3</strain>
    </source>
</reference>
<dbReference type="EMBL" id="CP081135">
    <property type="protein sequence ID" value="UEL48119.1"/>
    <property type="molecule type" value="Genomic_DNA"/>
</dbReference>
<keyword evidence="2" id="KW-1185">Reference proteome</keyword>
<evidence type="ECO:0000313" key="1">
    <source>
        <dbReference type="EMBL" id="UEL48119.1"/>
    </source>
</evidence>
<name>A0AAX2ZFK5_9FIRM</name>
<dbReference type="RefSeq" id="WP_228416296.1">
    <property type="nucleotide sequence ID" value="NZ_CP081135.1"/>
</dbReference>
<accession>A0AAX2ZFK5</accession>
<dbReference type="KEGG" id="tem:JW646_01330"/>
<dbReference type="AlphaFoldDB" id="A0AAX2ZFK5"/>
<evidence type="ECO:0008006" key="3">
    <source>
        <dbReference type="Google" id="ProtNLM"/>
    </source>
</evidence>
<sequence>MKKKFIIIFLLFIVLLCFGCEMNNLNNSKNQTKLTTSDIKQLVGVTYDDVEKIYGSPEKSTYYLNIKDLSFLHHNYISLRDFNHYAIIKAYYDINNDDSYVILWYKDNKVIKSSFNDSDTVNEDYFEANINNMDLKIDYNKNYSTLNENFITEKYRNYIGNNIKEFNTTYNLTCPQIAVNLLNENKILYFYNIKSNGHLNKHSLFIICHNNVIDEISIIHSSNICETIIDYIK</sequence>